<accession>A0ABY4F006</accession>
<organism evidence="1 2">
    <name type="scientific">Gracilibacillus caseinilyticus</name>
    <dbReference type="NCBI Taxonomy" id="2932256"/>
    <lineage>
        <taxon>Bacteria</taxon>
        <taxon>Bacillati</taxon>
        <taxon>Bacillota</taxon>
        <taxon>Bacilli</taxon>
        <taxon>Bacillales</taxon>
        <taxon>Bacillaceae</taxon>
        <taxon>Gracilibacillus</taxon>
    </lineage>
</organism>
<evidence type="ECO:0000313" key="2">
    <source>
        <dbReference type="Proteomes" id="UP000831782"/>
    </source>
</evidence>
<sequence length="77" mass="9128">MEIGRTRLLNKEIKASWKGGQDYMKEKVEEIKNKFEANTINYLSQDDLNQIEDIIFNQRKKTNDLLFGGIYPYIREA</sequence>
<dbReference type="Proteomes" id="UP000831782">
    <property type="component" value="Chromosome"/>
</dbReference>
<name>A0ABY4F006_9BACI</name>
<protein>
    <submittedName>
        <fullName evidence="1">Uncharacterized protein</fullName>
    </submittedName>
</protein>
<dbReference type="EMBL" id="CP095072">
    <property type="protein sequence ID" value="UOQ47771.1"/>
    <property type="molecule type" value="Genomic_DNA"/>
</dbReference>
<evidence type="ECO:0000313" key="1">
    <source>
        <dbReference type="EMBL" id="UOQ47771.1"/>
    </source>
</evidence>
<dbReference type="RefSeq" id="WP_244717242.1">
    <property type="nucleotide sequence ID" value="NZ_CP095072.1"/>
</dbReference>
<reference evidence="1 2" key="1">
    <citation type="submission" date="2022-04" db="EMBL/GenBank/DDBJ databases">
        <title>Gracilibacillus sp. isolated from saltern.</title>
        <authorList>
            <person name="Won M."/>
            <person name="Lee C.-M."/>
            <person name="Woen H.-Y."/>
            <person name="Kwon S.-W."/>
        </authorList>
    </citation>
    <scope>NUCLEOTIDE SEQUENCE [LARGE SCALE GENOMIC DNA]</scope>
    <source>
        <strain evidence="1 2">SSWR10-1</strain>
    </source>
</reference>
<keyword evidence="2" id="KW-1185">Reference proteome</keyword>
<gene>
    <name evidence="1" type="ORF">MUN88_17210</name>
</gene>
<proteinExistence type="predicted"/>